<feature type="transmembrane region" description="Helical" evidence="7">
    <location>
        <begin position="296"/>
        <end position="319"/>
    </location>
</feature>
<comment type="similarity">
    <text evidence="2">Belongs to the polysaccharide synthase family.</text>
</comment>
<accession>A0A064CPJ8</accession>
<dbReference type="Proteomes" id="UP000022835">
    <property type="component" value="Unassembled WGS sequence"/>
</dbReference>
<feature type="transmembrane region" description="Helical" evidence="7">
    <location>
        <begin position="326"/>
        <end position="346"/>
    </location>
</feature>
<dbReference type="EMBL" id="JALN02000001">
    <property type="protein sequence ID" value="KDF00733.1"/>
    <property type="molecule type" value="Genomic_DNA"/>
</dbReference>
<dbReference type="PANTHER" id="PTHR30250:SF10">
    <property type="entry name" value="LIPOPOLYSACCHARIDE BIOSYNTHESIS PROTEIN WZXC"/>
    <property type="match status" value="1"/>
</dbReference>
<keyword evidence="9" id="KW-1185">Reference proteome</keyword>
<organism evidence="8 9">
    <name type="scientific">Mycolicibacterium aromaticivorans JS19b1 = JCM 16368</name>
    <dbReference type="NCBI Taxonomy" id="1440774"/>
    <lineage>
        <taxon>Bacteria</taxon>
        <taxon>Bacillati</taxon>
        <taxon>Actinomycetota</taxon>
        <taxon>Actinomycetes</taxon>
        <taxon>Mycobacteriales</taxon>
        <taxon>Mycobacteriaceae</taxon>
        <taxon>Mycolicibacterium</taxon>
    </lineage>
</organism>
<name>A0A064CPJ8_9MYCO</name>
<protein>
    <recommendedName>
        <fullName evidence="10">Polysaccharide biosynthesis protein C-terminal domain-containing protein</fullName>
    </recommendedName>
</protein>
<keyword evidence="6 7" id="KW-0472">Membrane</keyword>
<evidence type="ECO:0000256" key="6">
    <source>
        <dbReference type="ARBA" id="ARBA00023136"/>
    </source>
</evidence>
<proteinExistence type="inferred from homology"/>
<gene>
    <name evidence="8" type="ORF">Y900_017770</name>
</gene>
<evidence type="ECO:0000256" key="3">
    <source>
        <dbReference type="ARBA" id="ARBA00022475"/>
    </source>
</evidence>
<feature type="transmembrane region" description="Helical" evidence="7">
    <location>
        <begin position="71"/>
        <end position="89"/>
    </location>
</feature>
<feature type="transmembrane region" description="Helical" evidence="7">
    <location>
        <begin position="259"/>
        <end position="284"/>
    </location>
</feature>
<comment type="caution">
    <text evidence="8">The sequence shown here is derived from an EMBL/GenBank/DDBJ whole genome shotgun (WGS) entry which is preliminary data.</text>
</comment>
<evidence type="ECO:0000256" key="2">
    <source>
        <dbReference type="ARBA" id="ARBA00007430"/>
    </source>
</evidence>
<evidence type="ECO:0000313" key="9">
    <source>
        <dbReference type="Proteomes" id="UP000022835"/>
    </source>
</evidence>
<feature type="transmembrane region" description="Helical" evidence="7">
    <location>
        <begin position="28"/>
        <end position="50"/>
    </location>
</feature>
<dbReference type="InterPro" id="IPR050833">
    <property type="entry name" value="Poly_Biosynth_Transport"/>
</dbReference>
<dbReference type="STRING" id="1440774.Y900_017770"/>
<feature type="transmembrane region" description="Helical" evidence="7">
    <location>
        <begin position="352"/>
        <end position="378"/>
    </location>
</feature>
<reference evidence="8" key="1">
    <citation type="submission" date="2014-05" db="EMBL/GenBank/DDBJ databases">
        <title>Genome sequence of Mycobacterium aromaticivorans strain JS19b1T (= DSM 45407T).</title>
        <authorList>
            <person name="Kwak Y."/>
            <person name="Park G.-S."/>
            <person name="Li Q.X."/>
            <person name="Lee S.-E."/>
            <person name="Shin J.-H."/>
        </authorList>
    </citation>
    <scope>NUCLEOTIDE SEQUENCE [LARGE SCALE GENOMIC DNA]</scope>
    <source>
        <strain evidence="8">JS19b1</strain>
    </source>
</reference>
<keyword evidence="5 7" id="KW-1133">Transmembrane helix</keyword>
<evidence type="ECO:0000256" key="4">
    <source>
        <dbReference type="ARBA" id="ARBA00022692"/>
    </source>
</evidence>
<keyword evidence="4 7" id="KW-0812">Transmembrane</keyword>
<feature type="transmembrane region" description="Helical" evidence="7">
    <location>
        <begin position="148"/>
        <end position="168"/>
    </location>
</feature>
<dbReference type="PANTHER" id="PTHR30250">
    <property type="entry name" value="PST FAMILY PREDICTED COLANIC ACID TRANSPORTER"/>
    <property type="match status" value="1"/>
</dbReference>
<dbReference type="AlphaFoldDB" id="A0A064CPJ8"/>
<keyword evidence="3" id="KW-1003">Cell membrane</keyword>
<evidence type="ECO:0000256" key="5">
    <source>
        <dbReference type="ARBA" id="ARBA00022989"/>
    </source>
</evidence>
<evidence type="ECO:0008006" key="10">
    <source>
        <dbReference type="Google" id="ProtNLM"/>
    </source>
</evidence>
<dbReference type="GO" id="GO:0005886">
    <property type="term" value="C:plasma membrane"/>
    <property type="evidence" value="ECO:0007669"/>
    <property type="project" value="UniProtKB-SubCell"/>
</dbReference>
<evidence type="ECO:0000256" key="1">
    <source>
        <dbReference type="ARBA" id="ARBA00004651"/>
    </source>
</evidence>
<evidence type="ECO:0000256" key="7">
    <source>
        <dbReference type="SAM" id="Phobius"/>
    </source>
</evidence>
<comment type="subcellular location">
    <subcellularLocation>
        <location evidence="1">Cell membrane</location>
        <topology evidence="1">Multi-pass membrane protein</topology>
    </subcellularLocation>
</comment>
<evidence type="ECO:0000313" key="8">
    <source>
        <dbReference type="EMBL" id="KDF00733.1"/>
    </source>
</evidence>
<sequence>MGIAQLLVAALYILTARGMQPDEYGTVVTAIGVGLACAGFIDLGANAYWVRELASQQIAADELNARMASRFLIVLAASAATVVGALIIAPEFVATGFLLSSSTFAQTSLVPLRAAQRSEAVAWLTVVGRVFSVAVFLGQTSMGIPAGVSLWSSLVLGDVTLTLCALAVTPKDDRPRIRLRSMANPWSGTKWYAVTNLSVSAQQLDLPIVAVLAGSGAAGIYGGVNRWTQPLLVAIGAFASAAAPFMAAEPRLAALRGQLLRASWILVAAIGLSLGVFVAAPWLVTSLLGSSFSNSAPILRLLALAMLLNCFTQPMLVALQSRRRDHLAAGIVAAAVVVQLTFVVALTSSLGALAAGIGVLIAQVIALVGTMICIVVIYRRRSKAPN</sequence>
<dbReference type="eggNOG" id="COG2244">
    <property type="taxonomic scope" value="Bacteria"/>
</dbReference>